<gene>
    <name evidence="2" type="ORF">RMR22_23250</name>
</gene>
<dbReference type="AlphaFoldDB" id="A0AAW9FQP8"/>
<accession>A0AAW9FQP8</accession>
<evidence type="ECO:0000313" key="2">
    <source>
        <dbReference type="EMBL" id="MDX8305170.1"/>
    </source>
</evidence>
<feature type="region of interest" description="Disordered" evidence="1">
    <location>
        <begin position="37"/>
        <end position="88"/>
    </location>
</feature>
<comment type="caution">
    <text evidence="2">The sequence shown here is derived from an EMBL/GenBank/DDBJ whole genome shotgun (WGS) entry which is preliminary data.</text>
</comment>
<feature type="compositionally biased region" description="Low complexity" evidence="1">
    <location>
        <begin position="37"/>
        <end position="75"/>
    </location>
</feature>
<evidence type="ECO:0000256" key="1">
    <source>
        <dbReference type="SAM" id="MobiDB-lite"/>
    </source>
</evidence>
<reference evidence="2" key="1">
    <citation type="journal article" date="2023" name="Phytobiomes J">
        <title>Deciphering the key players within the bacterial microbiota associated with aerial crown gall tumors on rhododendron: Insights into the gallobiome.</title>
        <authorList>
            <person name="Kuzmanovic N."/>
            <person name="Nesme J."/>
            <person name="Wolf J."/>
            <person name="Neumann-Schaal M."/>
            <person name="Petersen J."/>
            <person name="Fernandez-Gnecco G."/>
            <person name="Sproeer C."/>
            <person name="Bunk B."/>
            <person name="Overmann J."/>
            <person name="Sorensen S.J."/>
            <person name="Idczak E."/>
            <person name="Smalla K."/>
        </authorList>
    </citation>
    <scope>NUCLEOTIDE SEQUENCE</scope>
    <source>
        <strain evidence="2">Rho-11.1</strain>
    </source>
</reference>
<dbReference type="Gene3D" id="3.40.30.10">
    <property type="entry name" value="Glutaredoxin"/>
    <property type="match status" value="1"/>
</dbReference>
<organism evidence="2">
    <name type="scientific">Agrobacterium rosae</name>
    <dbReference type="NCBI Taxonomy" id="1972867"/>
    <lineage>
        <taxon>Bacteria</taxon>
        <taxon>Pseudomonadati</taxon>
        <taxon>Pseudomonadota</taxon>
        <taxon>Alphaproteobacteria</taxon>
        <taxon>Hyphomicrobiales</taxon>
        <taxon>Rhizobiaceae</taxon>
        <taxon>Rhizobium/Agrobacterium group</taxon>
        <taxon>Agrobacterium</taxon>
    </lineage>
</organism>
<dbReference type="SUPFAM" id="SSF81995">
    <property type="entry name" value="beta-sandwich domain of Sec23/24"/>
    <property type="match status" value="1"/>
</dbReference>
<evidence type="ECO:0008006" key="3">
    <source>
        <dbReference type="Google" id="ProtNLM"/>
    </source>
</evidence>
<protein>
    <recommendedName>
        <fullName evidence="3">Thiol:disulfide interchange protein DsbG</fullName>
    </recommendedName>
</protein>
<proteinExistence type="predicted"/>
<name>A0AAW9FQP8_9HYPH</name>
<dbReference type="RefSeq" id="WP_234625041.1">
    <property type="nucleotide sequence ID" value="NZ_CP192770.1"/>
</dbReference>
<dbReference type="EMBL" id="JAVRAF010000014">
    <property type="protein sequence ID" value="MDX8305170.1"/>
    <property type="molecule type" value="Genomic_DNA"/>
</dbReference>
<sequence>MIAMTVMATYMFVRQSEPQYPPQMPYAGQMAGQYQQYQGQYQQPQFQQPPQFQPQQPQQFQAPQAQPFQQVQAQPAPLPASTNPANPQLQASSKDILKIVSQLEGFTDNSGKTEATANLPPIQIFFDPRCPYCHKLYDNIAGKAPIHWIPISALAPANGGIAPGATIIQAEKDKPGIGGKEAMRAAFDKKLTAITPSDAHKSSLEQNLGSFVLMAKTLPPSVQAGVPFALIPKADGTFETHVGYTEGDETAIMNAYGK</sequence>